<evidence type="ECO:0000256" key="1">
    <source>
        <dbReference type="ARBA" id="ARBA00004651"/>
    </source>
</evidence>
<keyword evidence="3 7" id="KW-0812">Transmembrane</keyword>
<organism evidence="12 13">
    <name type="scientific">Thiorhodococcus minor</name>
    <dbReference type="NCBI Taxonomy" id="57489"/>
    <lineage>
        <taxon>Bacteria</taxon>
        <taxon>Pseudomonadati</taxon>
        <taxon>Pseudomonadota</taxon>
        <taxon>Gammaproteobacteria</taxon>
        <taxon>Chromatiales</taxon>
        <taxon>Chromatiaceae</taxon>
        <taxon>Thiorhodococcus</taxon>
    </lineage>
</organism>
<evidence type="ECO:0000256" key="3">
    <source>
        <dbReference type="ARBA" id="ARBA00022692"/>
    </source>
</evidence>
<feature type="region of interest" description="Disordered" evidence="8">
    <location>
        <begin position="563"/>
        <end position="662"/>
    </location>
</feature>
<evidence type="ECO:0000256" key="9">
    <source>
        <dbReference type="SAM" id="Phobius"/>
    </source>
</evidence>
<feature type="transmembrane region" description="Helical" evidence="9">
    <location>
        <begin position="342"/>
        <end position="360"/>
    </location>
</feature>
<comment type="subcellular location">
    <subcellularLocation>
        <location evidence="1">Cell membrane</location>
        <topology evidence="1">Multi-pass membrane protein</topology>
    </subcellularLocation>
    <subcellularLocation>
        <location evidence="7">Membrane</location>
        <topology evidence="7">Multi-pass membrane protein</topology>
    </subcellularLocation>
</comment>
<feature type="transmembrane region" description="Helical" evidence="9">
    <location>
        <begin position="97"/>
        <end position="113"/>
    </location>
</feature>
<evidence type="ECO:0000256" key="5">
    <source>
        <dbReference type="ARBA" id="ARBA00023002"/>
    </source>
</evidence>
<keyword evidence="4 9" id="KW-1133">Transmembrane helix</keyword>
<keyword evidence="13" id="KW-1185">Reference proteome</keyword>
<feature type="compositionally biased region" description="Basic and acidic residues" evidence="8">
    <location>
        <begin position="630"/>
        <end position="639"/>
    </location>
</feature>
<dbReference type="GO" id="GO:0008137">
    <property type="term" value="F:NADH dehydrogenase (ubiquinone) activity"/>
    <property type="evidence" value="ECO:0007669"/>
    <property type="project" value="InterPro"/>
</dbReference>
<dbReference type="AlphaFoldDB" id="A0A6M0K3J5"/>
<keyword evidence="6 9" id="KW-0472">Membrane</keyword>
<dbReference type="InterPro" id="IPR052175">
    <property type="entry name" value="ComplexI-like_HydComp"/>
</dbReference>
<feature type="transmembrane region" description="Helical" evidence="9">
    <location>
        <begin position="441"/>
        <end position="463"/>
    </location>
</feature>
<evidence type="ECO:0000256" key="6">
    <source>
        <dbReference type="ARBA" id="ARBA00023136"/>
    </source>
</evidence>
<dbReference type="GO" id="GO:0042773">
    <property type="term" value="P:ATP synthesis coupled electron transport"/>
    <property type="evidence" value="ECO:0007669"/>
    <property type="project" value="InterPro"/>
</dbReference>
<evidence type="ECO:0000259" key="10">
    <source>
        <dbReference type="Pfam" id="PF00361"/>
    </source>
</evidence>
<reference evidence="12 13" key="1">
    <citation type="submission" date="2020-02" db="EMBL/GenBank/DDBJ databases">
        <title>Genome sequences of Thiorhodococcus mannitoliphagus and Thiorhodococcus minor, purple sulfur photosynthetic bacteria in the gammaproteobacterial family, Chromatiaceae.</title>
        <authorList>
            <person name="Aviles F.A."/>
            <person name="Meyer T.E."/>
            <person name="Kyndt J.A."/>
        </authorList>
    </citation>
    <scope>NUCLEOTIDE SEQUENCE [LARGE SCALE GENOMIC DNA]</scope>
    <source>
        <strain evidence="12 13">DSM 11518</strain>
    </source>
</reference>
<evidence type="ECO:0000259" key="11">
    <source>
        <dbReference type="Pfam" id="PF01471"/>
    </source>
</evidence>
<evidence type="ECO:0000313" key="13">
    <source>
        <dbReference type="Proteomes" id="UP000483379"/>
    </source>
</evidence>
<feature type="transmembrane region" description="Helical" evidence="9">
    <location>
        <begin position="312"/>
        <end position="330"/>
    </location>
</feature>
<dbReference type="PRINTS" id="PR01437">
    <property type="entry name" value="NUOXDRDTASE4"/>
</dbReference>
<dbReference type="GO" id="GO:0016491">
    <property type="term" value="F:oxidoreductase activity"/>
    <property type="evidence" value="ECO:0007669"/>
    <property type="project" value="UniProtKB-KW"/>
</dbReference>
<accession>A0A6M0K3J5</accession>
<feature type="transmembrane region" description="Helical" evidence="9">
    <location>
        <begin position="119"/>
        <end position="137"/>
    </location>
</feature>
<evidence type="ECO:0000313" key="12">
    <source>
        <dbReference type="EMBL" id="NEV64372.1"/>
    </source>
</evidence>
<keyword evidence="12" id="KW-0830">Ubiquinone</keyword>
<sequence length="766" mass="80611">MSLWLLPVVGLWPLLGAALVQSRRLWWLPAAGALPALAAALLVPVGSRLELPWLLLGTTLGMDEISRVYLLFTGILWLVAGIHAAFSLRGRAHARRFGALFLLAMAGNFWLILGQDLASFYLGFAVMGLSSYGLVIHTGEPSVLRAGKVYLVMALLGEVTLFAALVLIAQQTGTTLPTADQLADLSDLTIALTILGLAVKAGMAPLHLWLPLAHPAAPIPASAVLSGTMIKVAILGWLRFLPIGAAALADWGAALTLAGLATMGLALPIGLMQSDPKVILAYSSIAKMGLLILLLGSILADPELAPLGVAGITLYVAHHALVKGGLFLGLGLRKYAAAGQPLVLGGLVFLALAMAGAPLTSGAVAKQGIEPLLASAQWPWIATAVGVSAVATTLLMARFLWVTARVERHPEAGYAWPGAAWMSLVLLILLFPFVLGGSDAWWVKPMPVVLGILIAGVVLGVTWRRPALSKALIDRVPPGDLLVFLGPIGRAGAQLLRALSGGLGTAYGAVMGRLSRAYSAVLDKPDPDTERSLREWPVAGSAWLVVGALLLASVVGFVPAPQSEVGRTASPADAKPVMSEESVLESEPEPMLPAMQERPLAERPAEEPSDTEEDLALAEGIEAVEVSEPEDGRAERMEDMPTATTQETEQRAAGAQGSEEAACAKGEPLVLVSPRRQDARIILDPCLEAAQGGGLELTNDLVLMAQDHLDALGIDPGPLDGLIGPQTRGAIRAFERLQEMPETGALDVDLLQRLHRAWTERAQGRR</sequence>
<dbReference type="InterPro" id="IPR002477">
    <property type="entry name" value="Peptidoglycan-bd-like"/>
</dbReference>
<feature type="domain" description="NADH:quinone oxidoreductase/Mrp antiporter transmembrane" evidence="10">
    <location>
        <begin position="115"/>
        <end position="390"/>
    </location>
</feature>
<dbReference type="EMBL" id="JAAIJQ010000086">
    <property type="protein sequence ID" value="NEV64372.1"/>
    <property type="molecule type" value="Genomic_DNA"/>
</dbReference>
<name>A0A6M0K3J5_9GAMM</name>
<dbReference type="Gene3D" id="1.10.101.10">
    <property type="entry name" value="PGBD-like superfamily/PGBD"/>
    <property type="match status" value="1"/>
</dbReference>
<feature type="transmembrane region" description="Helical" evidence="9">
    <location>
        <begin position="413"/>
        <end position="435"/>
    </location>
</feature>
<feature type="compositionally biased region" description="Acidic residues" evidence="8">
    <location>
        <begin position="607"/>
        <end position="616"/>
    </location>
</feature>
<evidence type="ECO:0000256" key="7">
    <source>
        <dbReference type="RuleBase" id="RU000320"/>
    </source>
</evidence>
<evidence type="ECO:0000256" key="8">
    <source>
        <dbReference type="SAM" id="MobiDB-lite"/>
    </source>
</evidence>
<dbReference type="Pfam" id="PF00361">
    <property type="entry name" value="Proton_antipo_M"/>
    <property type="match status" value="1"/>
</dbReference>
<feature type="domain" description="Peptidoglycan binding-like" evidence="11">
    <location>
        <begin position="699"/>
        <end position="754"/>
    </location>
</feature>
<evidence type="ECO:0000256" key="2">
    <source>
        <dbReference type="ARBA" id="ARBA00022475"/>
    </source>
</evidence>
<dbReference type="Proteomes" id="UP000483379">
    <property type="component" value="Unassembled WGS sequence"/>
</dbReference>
<proteinExistence type="predicted"/>
<evidence type="ECO:0000256" key="4">
    <source>
        <dbReference type="ARBA" id="ARBA00022989"/>
    </source>
</evidence>
<dbReference type="InterPro" id="IPR036366">
    <property type="entry name" value="PGBDSf"/>
</dbReference>
<dbReference type="InterPro" id="IPR003918">
    <property type="entry name" value="NADH_UbQ_OxRdtase"/>
</dbReference>
<protein>
    <submittedName>
        <fullName evidence="12">NADH/ubiquinone/plastoquinone (Complex I)</fullName>
    </submittedName>
</protein>
<dbReference type="GO" id="GO:0005886">
    <property type="term" value="C:plasma membrane"/>
    <property type="evidence" value="ECO:0007669"/>
    <property type="project" value="UniProtKB-SubCell"/>
</dbReference>
<dbReference type="PANTHER" id="PTHR42682">
    <property type="entry name" value="HYDROGENASE-4 COMPONENT F"/>
    <property type="match status" value="1"/>
</dbReference>
<feature type="transmembrane region" description="Helical" evidence="9">
    <location>
        <begin position="149"/>
        <end position="168"/>
    </location>
</feature>
<gene>
    <name evidence="12" type="ORF">G3446_21230</name>
</gene>
<dbReference type="InterPro" id="IPR001750">
    <property type="entry name" value="ND/Mrp_TM"/>
</dbReference>
<feature type="transmembrane region" description="Helical" evidence="9">
    <location>
        <begin position="68"/>
        <end position="88"/>
    </location>
</feature>
<keyword evidence="5" id="KW-0560">Oxidoreductase</keyword>
<dbReference type="Pfam" id="PF01471">
    <property type="entry name" value="PG_binding_1"/>
    <property type="match status" value="1"/>
</dbReference>
<dbReference type="InterPro" id="IPR036365">
    <property type="entry name" value="PGBD-like_sf"/>
</dbReference>
<feature type="transmembrane region" description="Helical" evidence="9">
    <location>
        <begin position="243"/>
        <end position="267"/>
    </location>
</feature>
<feature type="transmembrane region" description="Helical" evidence="9">
    <location>
        <begin position="380"/>
        <end position="401"/>
    </location>
</feature>
<feature type="transmembrane region" description="Helical" evidence="9">
    <location>
        <begin position="217"/>
        <end position="237"/>
    </location>
</feature>
<feature type="transmembrane region" description="Helical" evidence="9">
    <location>
        <begin position="279"/>
        <end position="300"/>
    </location>
</feature>
<feature type="transmembrane region" description="Helical" evidence="9">
    <location>
        <begin position="188"/>
        <end position="210"/>
    </location>
</feature>
<feature type="transmembrane region" description="Helical" evidence="9">
    <location>
        <begin position="541"/>
        <end position="560"/>
    </location>
</feature>
<comment type="caution">
    <text evidence="12">The sequence shown here is derived from an EMBL/GenBank/DDBJ whole genome shotgun (WGS) entry which is preliminary data.</text>
</comment>
<dbReference type="RefSeq" id="WP_164455051.1">
    <property type="nucleotide sequence ID" value="NZ_JAAIJQ010000086.1"/>
</dbReference>
<keyword evidence="2" id="KW-1003">Cell membrane</keyword>
<dbReference type="SUPFAM" id="SSF47090">
    <property type="entry name" value="PGBD-like"/>
    <property type="match status" value="1"/>
</dbReference>
<feature type="compositionally biased region" description="Low complexity" evidence="8">
    <location>
        <begin position="642"/>
        <end position="657"/>
    </location>
</feature>
<dbReference type="PANTHER" id="PTHR42682:SF4">
    <property type="entry name" value="NADH-UBIQUINONE_PLASTOQUINONE"/>
    <property type="match status" value="1"/>
</dbReference>